<proteinExistence type="predicted"/>
<name>A0A380ZC51_PHOVU</name>
<dbReference type="Proteomes" id="UP000758576">
    <property type="component" value="Unassembled WGS sequence"/>
</dbReference>
<dbReference type="Proteomes" id="UP000460950">
    <property type="component" value="Unassembled WGS sequence"/>
</dbReference>
<dbReference type="AlphaFoldDB" id="A0A380ZC51"/>
<dbReference type="Proteomes" id="UP001200843">
    <property type="component" value="Unassembled WGS sequence"/>
</dbReference>
<dbReference type="EMBL" id="VULU01000010">
    <property type="protein sequence ID" value="MSS48110.1"/>
    <property type="molecule type" value="Genomic_DNA"/>
</dbReference>
<dbReference type="EMBL" id="JAKNGO010000007">
    <property type="protein sequence ID" value="MCG4687899.1"/>
    <property type="molecule type" value="Genomic_DNA"/>
</dbReference>
<organism evidence="3 7">
    <name type="scientific">Phocaeicola vulgatus</name>
    <name type="common">Bacteroides vulgatus</name>
    <dbReference type="NCBI Taxonomy" id="821"/>
    <lineage>
        <taxon>Bacteria</taxon>
        <taxon>Pseudomonadati</taxon>
        <taxon>Bacteroidota</taxon>
        <taxon>Bacteroidia</taxon>
        <taxon>Bacteroidales</taxon>
        <taxon>Bacteroidaceae</taxon>
        <taxon>Phocaeicola</taxon>
    </lineage>
</organism>
<comment type="caution">
    <text evidence="3">The sequence shown here is derived from an EMBL/GenBank/DDBJ whole genome shotgun (WGS) entry which is preliminary data.</text>
</comment>
<gene>
    <name evidence="5" type="ORF">EH214_00512</name>
    <name evidence="3" type="ORF">FYJ30_07230</name>
    <name evidence="4" type="ORF">HKQ54_05170</name>
    <name evidence="1" type="ORF">KSX14_20100</name>
    <name evidence="2" type="ORF">L0N01_04660</name>
</gene>
<reference evidence="1" key="4">
    <citation type="submission" date="2021-06" db="EMBL/GenBank/DDBJ databases">
        <title>Collection of gut derived symbiotic bacterial strains cultured from healthy donors.</title>
        <authorList>
            <person name="Lin H."/>
            <person name="Littmann E."/>
            <person name="Pamer E.G."/>
        </authorList>
    </citation>
    <scope>NUCLEOTIDE SEQUENCE</scope>
    <source>
        <strain evidence="1">MSK.19.85</strain>
    </source>
</reference>
<evidence type="ECO:0000313" key="8">
    <source>
        <dbReference type="Proteomes" id="UP000555193"/>
    </source>
</evidence>
<dbReference type="SUPFAM" id="SSF53756">
    <property type="entry name" value="UDP-Glycosyltransferase/glycogen phosphorylase"/>
    <property type="match status" value="1"/>
</dbReference>
<reference evidence="5 6" key="1">
    <citation type="journal article" date="2019" name="Nat. Commun.">
        <title>Gram positive-like bacteriocins with broad spectrum anti-Bacteroidales activity encoded on mobile elements of the human gut microbiota.</title>
        <authorList>
            <person name="Bechon N."/>
            <person name="Coyne M.J.Jr."/>
            <person name="Laclare-Mceneany V."/>
            <person name="Chatzidaki-Livanis M."/>
            <person name="Ghigo J.-M."/>
            <person name="Comstock L.E."/>
        </authorList>
    </citation>
    <scope>NUCLEOTIDE SEQUENCE [LARGE SCALE GENOMIC DNA]</scope>
    <source>
        <strain evidence="5 6">CL01T12C17</strain>
    </source>
</reference>
<evidence type="ECO:0000313" key="2">
    <source>
        <dbReference type="EMBL" id="MCG4687899.1"/>
    </source>
</evidence>
<dbReference type="EMBL" id="RWHZ01000003">
    <property type="protein sequence ID" value="TSE50225.1"/>
    <property type="molecule type" value="Genomic_DNA"/>
</dbReference>
<dbReference type="EMBL" id="JABDSH010000059">
    <property type="protein sequence ID" value="NMW35550.1"/>
    <property type="molecule type" value="Genomic_DNA"/>
</dbReference>
<accession>A0A380ZC51</accession>
<evidence type="ECO:0000313" key="4">
    <source>
        <dbReference type="EMBL" id="NMW35550.1"/>
    </source>
</evidence>
<evidence type="ECO:0000313" key="1">
    <source>
        <dbReference type="EMBL" id="MBV3490873.1"/>
    </source>
</evidence>
<reference evidence="2" key="5">
    <citation type="submission" date="2022-01" db="EMBL/GenBank/DDBJ databases">
        <title>Collection of gut derived symbiotic bacterial strains cultured from healthy donors.</title>
        <authorList>
            <person name="Lin H."/>
            <person name="Kohout C."/>
            <person name="Waligurski E."/>
            <person name="Pamer E.G."/>
        </authorList>
    </citation>
    <scope>NUCLEOTIDE SEQUENCE</scope>
    <source>
        <strain evidence="2">DFI.6.72</strain>
    </source>
</reference>
<reference evidence="3 7" key="2">
    <citation type="submission" date="2019-09" db="EMBL/GenBank/DDBJ databases">
        <title>In-depth cultivation of the pig gut microbiome towards novel bacterial diversity and tailored functional studies.</title>
        <authorList>
            <person name="Wylensek D."/>
            <person name="Hitch T.C.A."/>
            <person name="Clavel T."/>
        </authorList>
    </citation>
    <scope>NUCLEOTIDE SEQUENCE [LARGE SCALE GENOMIC DNA]</scope>
    <source>
        <strain evidence="3 7">WCA-389-WT-3C</strain>
    </source>
</reference>
<evidence type="ECO:0000313" key="7">
    <source>
        <dbReference type="Proteomes" id="UP000460950"/>
    </source>
</evidence>
<dbReference type="Gene3D" id="3.40.50.2000">
    <property type="entry name" value="Glycogen Phosphorylase B"/>
    <property type="match status" value="2"/>
</dbReference>
<dbReference type="Proteomes" id="UP000408523">
    <property type="component" value="Unassembled WGS sequence"/>
</dbReference>
<dbReference type="Proteomes" id="UP000555193">
    <property type="component" value="Unassembled WGS sequence"/>
</dbReference>
<sequence>MKVLFVSDNAKLSNPFVETLIAGLYEFNLDCTASIKEWWANVEEYDIIHFQWPEIVFYWEHIRTKDLQEMEMQLQKAKSLGIKIVITCHNLKPHLKRNQDMVALYQLIYEYCDAFVHMGEYSFKLLQSDYPQAKHFIIPHHLYDNIYKFDKGRNESCVKLKMLDNRINILCFGQFRTDEERDLILKLRKHKDMQNVNFIVPGFFRHRLICKRPLEMLSRIWHYIRYRMEGVEFVNRVLSTTETETYFCACDIVFIQRFSVLNSGNLPMGFGAGCVVVGPNVGNVGSILNKTGNPIFNPYDIDSIVLAIKKAKELLSVNKGEENKMYAQTKWNTSAISRQLAEVYRCLKNE</sequence>
<evidence type="ECO:0000313" key="5">
    <source>
        <dbReference type="EMBL" id="TSE50225.1"/>
    </source>
</evidence>
<dbReference type="EMBL" id="JAHOGA010000095">
    <property type="protein sequence ID" value="MBV3490873.1"/>
    <property type="molecule type" value="Genomic_DNA"/>
</dbReference>
<protein>
    <recommendedName>
        <fullName evidence="9">Glycosyltransferase</fullName>
    </recommendedName>
</protein>
<reference evidence="4 8" key="3">
    <citation type="submission" date="2020-04" db="EMBL/GenBank/DDBJ databases">
        <title>A novel gut-associated lysogenic phage, Bacteroides phage BV01, alters the host transcriptome and bile acid metabolism in Bacteroides vulgatus.</title>
        <authorList>
            <person name="Campbell D.E."/>
            <person name="Ly L."/>
            <person name="Ridlon J.M."/>
            <person name="Hsiao A."/>
            <person name="Degnan P.H."/>
        </authorList>
    </citation>
    <scope>NUCLEOTIDE SEQUENCE [LARGE SCALE GENOMIC DNA]</scope>
    <source>
        <strain evidence="4 8">VPI-4506</strain>
    </source>
</reference>
<evidence type="ECO:0008006" key="9">
    <source>
        <dbReference type="Google" id="ProtNLM"/>
    </source>
</evidence>
<evidence type="ECO:0000313" key="6">
    <source>
        <dbReference type="Proteomes" id="UP000408523"/>
    </source>
</evidence>
<dbReference type="RefSeq" id="WP_100263196.1">
    <property type="nucleotide sequence ID" value="NZ_BAABYE010000001.1"/>
</dbReference>
<evidence type="ECO:0000313" key="3">
    <source>
        <dbReference type="EMBL" id="MSS48110.1"/>
    </source>
</evidence>